<dbReference type="AlphaFoldDB" id="A0A372MHV7"/>
<dbReference type="OrthoDB" id="9801753at2"/>
<protein>
    <recommendedName>
        <fullName evidence="1">Putative membrane protein insertion efficiency factor</fullName>
    </recommendedName>
</protein>
<evidence type="ECO:0000313" key="3">
    <source>
        <dbReference type="Proteomes" id="UP000264002"/>
    </source>
</evidence>
<comment type="caution">
    <text evidence="2">The sequence shown here is derived from an EMBL/GenBank/DDBJ whole genome shotgun (WGS) entry which is preliminary data.</text>
</comment>
<evidence type="ECO:0000313" key="2">
    <source>
        <dbReference type="EMBL" id="RFU95355.1"/>
    </source>
</evidence>
<dbReference type="InterPro" id="IPR002696">
    <property type="entry name" value="Membr_insert_effic_factor_YidD"/>
</dbReference>
<dbReference type="PANTHER" id="PTHR33383:SF1">
    <property type="entry name" value="MEMBRANE PROTEIN INSERTION EFFICIENCY FACTOR-RELATED"/>
    <property type="match status" value="1"/>
</dbReference>
<comment type="subcellular location">
    <subcellularLocation>
        <location evidence="1">Cell membrane</location>
        <topology evidence="1">Peripheral membrane protein</topology>
        <orientation evidence="1">Cytoplasmic side</orientation>
    </subcellularLocation>
</comment>
<comment type="function">
    <text evidence="1">Could be involved in insertion of integral membrane proteins into the membrane.</text>
</comment>
<accession>A0A372MHV7</accession>
<dbReference type="HAMAP" id="MF_00386">
    <property type="entry name" value="UPF0161_YidD"/>
    <property type="match status" value="1"/>
</dbReference>
<gene>
    <name evidence="2" type="primary">yidD</name>
    <name evidence="2" type="ORF">DYP60_04885</name>
</gene>
<organism evidence="2 3">
    <name type="scientific">Sphaerochaeta halotolerans</name>
    <dbReference type="NCBI Taxonomy" id="2293840"/>
    <lineage>
        <taxon>Bacteria</taxon>
        <taxon>Pseudomonadati</taxon>
        <taxon>Spirochaetota</taxon>
        <taxon>Spirochaetia</taxon>
        <taxon>Spirochaetales</taxon>
        <taxon>Sphaerochaetaceae</taxon>
        <taxon>Sphaerochaeta</taxon>
    </lineage>
</organism>
<evidence type="ECO:0000256" key="1">
    <source>
        <dbReference type="HAMAP-Rule" id="MF_00386"/>
    </source>
</evidence>
<dbReference type="NCBIfam" id="TIGR00278">
    <property type="entry name" value="membrane protein insertion efficiency factor YidD"/>
    <property type="match status" value="1"/>
</dbReference>
<name>A0A372MHV7_9SPIR</name>
<keyword evidence="3" id="KW-1185">Reference proteome</keyword>
<reference evidence="2 3" key="2">
    <citation type="submission" date="2018-09" db="EMBL/GenBank/DDBJ databases">
        <title>Genome of Sphaerochaeta halotolerans strain 4-11.</title>
        <authorList>
            <person name="Nazina T.N."/>
            <person name="Sokolova D.S."/>
        </authorList>
    </citation>
    <scope>NUCLEOTIDE SEQUENCE [LARGE SCALE GENOMIC DNA]</scope>
    <source>
        <strain evidence="2 3">4-11</strain>
    </source>
</reference>
<dbReference type="PANTHER" id="PTHR33383">
    <property type="entry name" value="MEMBRANE PROTEIN INSERTION EFFICIENCY FACTOR-RELATED"/>
    <property type="match status" value="1"/>
</dbReference>
<dbReference type="EMBL" id="QUWK01000004">
    <property type="protein sequence ID" value="RFU95355.1"/>
    <property type="molecule type" value="Genomic_DNA"/>
</dbReference>
<dbReference type="PROSITE" id="PS51257">
    <property type="entry name" value="PROKAR_LIPOPROTEIN"/>
    <property type="match status" value="1"/>
</dbReference>
<comment type="similarity">
    <text evidence="1">Belongs to the UPF0161 family.</text>
</comment>
<proteinExistence type="inferred from homology"/>
<dbReference type="GO" id="GO:0005886">
    <property type="term" value="C:plasma membrane"/>
    <property type="evidence" value="ECO:0007669"/>
    <property type="project" value="UniProtKB-SubCell"/>
</dbReference>
<keyword evidence="1" id="KW-1003">Cell membrane</keyword>
<reference evidence="3" key="1">
    <citation type="submission" date="2018-08" db="EMBL/GenBank/DDBJ databases">
        <authorList>
            <person name="Grouzdev D.S."/>
            <person name="Krutkina M.S."/>
        </authorList>
    </citation>
    <scope>NUCLEOTIDE SEQUENCE [LARGE SCALE GENOMIC DNA]</scope>
    <source>
        <strain evidence="3">4-11</strain>
    </source>
</reference>
<dbReference type="Proteomes" id="UP000264002">
    <property type="component" value="Unassembled WGS sequence"/>
</dbReference>
<dbReference type="RefSeq" id="WP_117329765.1">
    <property type="nucleotide sequence ID" value="NZ_QUWK01000004.1"/>
</dbReference>
<dbReference type="Pfam" id="PF01809">
    <property type="entry name" value="YidD"/>
    <property type="match status" value="1"/>
</dbReference>
<sequence length="95" mass="11043">MKKILWLLRQIFLIPVYLYKGILSPFFGGGSCLYHPTCSSYMVDAVTKHGIVKGFIMGFARVIRCSRWFYGGDDPVPESWSWKSIKEGFIIFRKR</sequence>
<dbReference type="SMART" id="SM01234">
    <property type="entry name" value="Haemolytic"/>
    <property type="match status" value="1"/>
</dbReference>
<keyword evidence="1" id="KW-0472">Membrane</keyword>